<evidence type="ECO:0000259" key="2">
    <source>
        <dbReference type="Pfam" id="PF02931"/>
    </source>
</evidence>
<accession>I1SKH1</accession>
<evidence type="ECO:0000313" key="3">
    <source>
        <dbReference type="EMBL" id="ABI96922.1"/>
    </source>
</evidence>
<dbReference type="CDD" id="cd18995">
    <property type="entry name" value="LGIC_AChBP"/>
    <property type="match status" value="1"/>
</dbReference>
<dbReference type="AlphaFoldDB" id="I1SKH1"/>
<dbReference type="Pfam" id="PF02931">
    <property type="entry name" value="Neur_chan_LBD"/>
    <property type="match status" value="1"/>
</dbReference>
<evidence type="ECO:0000256" key="1">
    <source>
        <dbReference type="SAM" id="SignalP"/>
    </source>
</evidence>
<keyword evidence="1" id="KW-0732">Signal</keyword>
<sequence>MAPKSLVLSLFGIFMTVQVHSSEFLSQRLVEYMARESNPDVIPQKSLDTPVKLGLSMTLIDIKDVDQRKNQVEIDAWLAMTWNCGITFDPTEFNNLMNVRLPPSKVWVPDLAVYNGDIDLLGYIGHQNVLLQYDGNALWIPPSKIRASCDLADDKLLTNATCRVKIGSWTYSAHHIYLNDETSVDISSYNQDSKYNVTNVSAKKVARTYSCCPEEYHHILFTFSFVKK</sequence>
<dbReference type="SUPFAM" id="SSF63712">
    <property type="entry name" value="Nicotinic receptor ligand binding domain-like"/>
    <property type="match status" value="1"/>
</dbReference>
<dbReference type="GO" id="GO:0005230">
    <property type="term" value="F:extracellular ligand-gated monoatomic ion channel activity"/>
    <property type="evidence" value="ECO:0007669"/>
    <property type="project" value="InterPro"/>
</dbReference>
<dbReference type="InterPro" id="IPR006201">
    <property type="entry name" value="Neur_channel"/>
</dbReference>
<dbReference type="PANTHER" id="PTHR18945">
    <property type="entry name" value="NEUROTRANSMITTER GATED ION CHANNEL"/>
    <property type="match status" value="1"/>
</dbReference>
<dbReference type="InterPro" id="IPR006202">
    <property type="entry name" value="Neur_chan_lig-bd"/>
</dbReference>
<feature type="domain" description="Neurotransmitter-gated ion-channel ligand-binding" evidence="2">
    <location>
        <begin position="27"/>
        <end position="225"/>
    </location>
</feature>
<protein>
    <submittedName>
        <fullName evidence="3">Soluble acetylcholine binding protein</fullName>
    </submittedName>
</protein>
<proteinExistence type="evidence at transcript level"/>
<reference evidence="3" key="1">
    <citation type="submission" date="2006-08" db="EMBL/GenBank/DDBJ databases">
        <title>Identification of glia-derived soluble acetylcholine binding proteins in opisthobranch molluscs.</title>
        <authorList>
            <person name="Rua D.K."/>
            <person name="Cook J.M."/>
            <person name="Kohn A.B."/>
            <person name="Moroz L.L."/>
        </authorList>
    </citation>
    <scope>NUCLEOTIDE SEQUENCE</scope>
</reference>
<dbReference type="GO" id="GO:0004888">
    <property type="term" value="F:transmembrane signaling receptor activity"/>
    <property type="evidence" value="ECO:0007669"/>
    <property type="project" value="InterPro"/>
</dbReference>
<dbReference type="EMBL" id="DQ882183">
    <property type="protein sequence ID" value="ABI96922.1"/>
    <property type="molecule type" value="mRNA"/>
</dbReference>
<name>I1SKH1_9GAST</name>
<organism evidence="3">
    <name type="scientific">Tritonia tetraquetra</name>
    <dbReference type="NCBI Taxonomy" id="2780533"/>
    <lineage>
        <taxon>Eukaryota</taxon>
        <taxon>Metazoa</taxon>
        <taxon>Spiralia</taxon>
        <taxon>Lophotrochozoa</taxon>
        <taxon>Mollusca</taxon>
        <taxon>Gastropoda</taxon>
        <taxon>Heterobranchia</taxon>
        <taxon>Euthyneura</taxon>
        <taxon>Nudipleura</taxon>
        <taxon>Nudibranchia</taxon>
        <taxon>Cladobranchia</taxon>
        <taxon>Dendronotoidea</taxon>
        <taxon>Tritoniidae</taxon>
        <taxon>Tritonia</taxon>
    </lineage>
</organism>
<dbReference type="InterPro" id="IPR036734">
    <property type="entry name" value="Neur_chan_lig-bd_sf"/>
</dbReference>
<feature type="signal peptide" evidence="1">
    <location>
        <begin position="1"/>
        <end position="21"/>
    </location>
</feature>
<dbReference type="GO" id="GO:0016020">
    <property type="term" value="C:membrane"/>
    <property type="evidence" value="ECO:0007669"/>
    <property type="project" value="InterPro"/>
</dbReference>
<feature type="chain" id="PRO_5003652290" evidence="1">
    <location>
        <begin position="22"/>
        <end position="228"/>
    </location>
</feature>
<dbReference type="Gene3D" id="2.70.170.10">
    <property type="entry name" value="Neurotransmitter-gated ion-channel ligand-binding domain"/>
    <property type="match status" value="1"/>
</dbReference>